<dbReference type="EMBL" id="FMJD01000013">
    <property type="protein sequence ID" value="SCM79367.1"/>
    <property type="molecule type" value="Genomic_DNA"/>
</dbReference>
<proteinExistence type="predicted"/>
<dbReference type="InterPro" id="IPR009387">
    <property type="entry name" value="HigB-2"/>
</dbReference>
<evidence type="ECO:0000313" key="1">
    <source>
        <dbReference type="EMBL" id="SCM79367.1"/>
    </source>
</evidence>
<accession>A0A212LPD0</accession>
<protein>
    <recommendedName>
        <fullName evidence="2">Addiction module toxin RelE</fullName>
    </recommendedName>
</protein>
<dbReference type="RefSeq" id="WP_288198505.1">
    <property type="nucleotide sequence ID" value="NZ_LT608334.1"/>
</dbReference>
<name>A0A212LPD0_9HYPH</name>
<reference evidence="1" key="1">
    <citation type="submission" date="2016-08" db="EMBL/GenBank/DDBJ databases">
        <authorList>
            <person name="Seilhamer J.J."/>
        </authorList>
    </citation>
    <scope>NUCLEOTIDE SEQUENCE</scope>
    <source>
        <strain evidence="1">86</strain>
    </source>
</reference>
<organism evidence="1">
    <name type="scientific">uncultured Pleomorphomonas sp</name>
    <dbReference type="NCBI Taxonomy" id="442121"/>
    <lineage>
        <taxon>Bacteria</taxon>
        <taxon>Pseudomonadati</taxon>
        <taxon>Pseudomonadota</taxon>
        <taxon>Alphaproteobacteria</taxon>
        <taxon>Hyphomicrobiales</taxon>
        <taxon>Pleomorphomonadaceae</taxon>
        <taxon>Pleomorphomonas</taxon>
        <taxon>environmental samples</taxon>
    </lineage>
</organism>
<evidence type="ECO:0008006" key="2">
    <source>
        <dbReference type="Google" id="ProtNLM"/>
    </source>
</evidence>
<dbReference type="AlphaFoldDB" id="A0A212LPD0"/>
<sequence>MRVVKSQEFAKRASKLGLNDDALLRAVEEIENGRIDARLGKYLIKQRIARPGTGKSAGYRSVIVHVVGDRALFIHVFPKNEKANLGANELGLYRDLAKVLAESPIDQLLKANWIEITHGGYP</sequence>
<gene>
    <name evidence="1" type="ORF">KL86PLE_90367</name>
</gene>
<dbReference type="Pfam" id="PF06296">
    <property type="entry name" value="RelE"/>
    <property type="match status" value="1"/>
</dbReference>